<sequence length="552" mass="62442">MEGVQYRSSKVYVASGSSTFNILVLGDKGSGKSALIEAIKGYDNQDISHLEIPSYTPTTEAASTIITTSLPRFSVFRNDYGDYEYNGKQSSTRLDNDTVRRYLSLTDDEYNLRKSRLHIQKDQLPDNSYNFSFRLIDTPGLDFTMDGSKQQRSNQESGAFVSKALPAILNQLGPTCAIHLVLLVVPDVIDYADSIEFYRSILPELGSNTVFAYRGTKNDIATSIEIQLRNKLLDGNNHADPPHILIDKLFIENDPIRACLARNDIRRILELALLNEPVLMQPKKPSFIKDLDSFLQDRYSEVLKTIHHAVATTDESSPFHAIMKLAKNQCDDEARNEIALSSPMKLIFSKRFENSWDASLTATKSMTVDMESADGEITQIDILKHNVEIVNQDGGKGTRRFSLVFRWTSASYGVLDVRIYTGNTIHHSIDAWKGTTEANQKKMTEAVQNAVSKSKNPSNQQKLITEFLKRYRHYNIMHRRASSSVIHPDAAQILSVCNIGQSKPIDLFECVERLEKAYLEAVNASLEINLTMYRFREHLLNRRAEAPWTKIN</sequence>
<protein>
    <recommendedName>
        <fullName evidence="3">G domain-containing protein</fullName>
    </recommendedName>
</protein>
<evidence type="ECO:0000313" key="2">
    <source>
        <dbReference type="Proteomes" id="UP000703661"/>
    </source>
</evidence>
<dbReference type="AlphaFoldDB" id="A0A9P6MMS5"/>
<dbReference type="Proteomes" id="UP000703661">
    <property type="component" value="Unassembled WGS sequence"/>
</dbReference>
<accession>A0A9P6MMS5</accession>
<proteinExistence type="predicted"/>
<dbReference type="EMBL" id="JAAAID010002118">
    <property type="protein sequence ID" value="KAG0007924.1"/>
    <property type="molecule type" value="Genomic_DNA"/>
</dbReference>
<name>A0A9P6MMS5_9FUNG</name>
<evidence type="ECO:0000313" key="1">
    <source>
        <dbReference type="EMBL" id="KAG0007924.1"/>
    </source>
</evidence>
<organism evidence="1 2">
    <name type="scientific">Entomortierella chlamydospora</name>
    <dbReference type="NCBI Taxonomy" id="101097"/>
    <lineage>
        <taxon>Eukaryota</taxon>
        <taxon>Fungi</taxon>
        <taxon>Fungi incertae sedis</taxon>
        <taxon>Mucoromycota</taxon>
        <taxon>Mortierellomycotina</taxon>
        <taxon>Mortierellomycetes</taxon>
        <taxon>Mortierellales</taxon>
        <taxon>Mortierellaceae</taxon>
        <taxon>Entomortierella</taxon>
    </lineage>
</organism>
<dbReference type="InterPro" id="IPR027417">
    <property type="entry name" value="P-loop_NTPase"/>
</dbReference>
<dbReference type="SUPFAM" id="SSF52540">
    <property type="entry name" value="P-loop containing nucleoside triphosphate hydrolases"/>
    <property type="match status" value="1"/>
</dbReference>
<dbReference type="Gene3D" id="3.40.50.300">
    <property type="entry name" value="P-loop containing nucleotide triphosphate hydrolases"/>
    <property type="match status" value="1"/>
</dbReference>
<gene>
    <name evidence="1" type="ORF">BGZ80_004069</name>
</gene>
<evidence type="ECO:0008006" key="3">
    <source>
        <dbReference type="Google" id="ProtNLM"/>
    </source>
</evidence>
<comment type="caution">
    <text evidence="1">The sequence shown here is derived from an EMBL/GenBank/DDBJ whole genome shotgun (WGS) entry which is preliminary data.</text>
</comment>
<reference evidence="1" key="1">
    <citation type="journal article" date="2020" name="Fungal Divers.">
        <title>Resolving the Mortierellaceae phylogeny through synthesis of multi-gene phylogenetics and phylogenomics.</title>
        <authorList>
            <person name="Vandepol N."/>
            <person name="Liber J."/>
            <person name="Desiro A."/>
            <person name="Na H."/>
            <person name="Kennedy M."/>
            <person name="Barry K."/>
            <person name="Grigoriev I.V."/>
            <person name="Miller A.N."/>
            <person name="O'Donnell K."/>
            <person name="Stajich J.E."/>
            <person name="Bonito G."/>
        </authorList>
    </citation>
    <scope>NUCLEOTIDE SEQUENCE</scope>
    <source>
        <strain evidence="1">NRRL 2769</strain>
    </source>
</reference>
<keyword evidence="2" id="KW-1185">Reference proteome</keyword>